<dbReference type="EMBL" id="JAMFLZ010000004">
    <property type="protein sequence ID" value="MCL6295443.1"/>
    <property type="molecule type" value="Genomic_DNA"/>
</dbReference>
<evidence type="ECO:0000259" key="8">
    <source>
        <dbReference type="Pfam" id="PF12704"/>
    </source>
</evidence>
<dbReference type="Proteomes" id="UP001165381">
    <property type="component" value="Unassembled WGS sequence"/>
</dbReference>
<evidence type="ECO:0000256" key="4">
    <source>
        <dbReference type="ARBA" id="ARBA00022989"/>
    </source>
</evidence>
<dbReference type="PANTHER" id="PTHR30572:SF18">
    <property type="entry name" value="ABC-TYPE MACROLIDE FAMILY EXPORT SYSTEM PERMEASE COMPONENT 2"/>
    <property type="match status" value="1"/>
</dbReference>
<feature type="transmembrane region" description="Helical" evidence="6">
    <location>
        <begin position="21"/>
        <end position="41"/>
    </location>
</feature>
<evidence type="ECO:0000256" key="1">
    <source>
        <dbReference type="ARBA" id="ARBA00004651"/>
    </source>
</evidence>
<dbReference type="Pfam" id="PF12704">
    <property type="entry name" value="MacB_PCD"/>
    <property type="match status" value="2"/>
</dbReference>
<keyword evidence="4 6" id="KW-1133">Transmembrane helix</keyword>
<dbReference type="PANTHER" id="PTHR30572">
    <property type="entry name" value="MEMBRANE COMPONENT OF TRANSPORTER-RELATED"/>
    <property type="match status" value="1"/>
</dbReference>
<protein>
    <submittedName>
        <fullName evidence="9">ABC transporter permease</fullName>
    </submittedName>
</protein>
<proteinExistence type="predicted"/>
<evidence type="ECO:0000313" key="10">
    <source>
        <dbReference type="Proteomes" id="UP001165381"/>
    </source>
</evidence>
<dbReference type="InterPro" id="IPR050250">
    <property type="entry name" value="Macrolide_Exporter_MacB"/>
</dbReference>
<feature type="transmembrane region" description="Helical" evidence="6">
    <location>
        <begin position="721"/>
        <end position="741"/>
    </location>
</feature>
<feature type="transmembrane region" description="Helical" evidence="6">
    <location>
        <begin position="753"/>
        <end position="775"/>
    </location>
</feature>
<evidence type="ECO:0000256" key="2">
    <source>
        <dbReference type="ARBA" id="ARBA00022475"/>
    </source>
</evidence>
<gene>
    <name evidence="9" type="ORF">M3P09_10595</name>
</gene>
<feature type="transmembrane region" description="Helical" evidence="6">
    <location>
        <begin position="421"/>
        <end position="445"/>
    </location>
</feature>
<comment type="caution">
    <text evidence="9">The sequence shown here is derived from an EMBL/GenBank/DDBJ whole genome shotgun (WGS) entry which is preliminary data.</text>
</comment>
<evidence type="ECO:0000256" key="6">
    <source>
        <dbReference type="SAM" id="Phobius"/>
    </source>
</evidence>
<keyword evidence="5 6" id="KW-0472">Membrane</keyword>
<evidence type="ECO:0000256" key="3">
    <source>
        <dbReference type="ARBA" id="ARBA00022692"/>
    </source>
</evidence>
<feature type="domain" description="ABC3 transporter permease C-terminal" evidence="7">
    <location>
        <begin position="288"/>
        <end position="403"/>
    </location>
</feature>
<dbReference type="Pfam" id="PF02687">
    <property type="entry name" value="FtsX"/>
    <property type="match status" value="2"/>
</dbReference>
<feature type="transmembrane region" description="Helical" evidence="6">
    <location>
        <begin position="283"/>
        <end position="304"/>
    </location>
</feature>
<name>A0ABT0QFR0_9FLAO</name>
<feature type="transmembrane region" description="Helical" evidence="6">
    <location>
        <begin position="669"/>
        <end position="694"/>
    </location>
</feature>
<dbReference type="RefSeq" id="WP_249973105.1">
    <property type="nucleotide sequence ID" value="NZ_JAMFLZ010000004.1"/>
</dbReference>
<sequence>MLRNYFKIAIRNLWKHKAFSFINIFGLSVGMTACFLIFLYVNFELSYDNFHLKEDRIYRIVADIKTPTETINGNGPSWAVPPHISEFPEVSAAVRVLSDVILFKKDNLTFNETESLWADADFFTVFDYKLLKGNPLTVLKEPFSIVLSESSAKKYFGDDDPIGQVIQITDDAFPSTVTGIMEDIPVNSQIQGDVVISMTTITKKFAEGVDNQWGNYGPFAYLLLKPGTNAAGLESKLPAFLEKWSGKEMSKSQMFPTLLLEPLKDVYLKSDRGGFVTGNIKNVYVFSIVAMLILLIACINFVNLTTARSSERAKEVGIRKVVGAAKFQLARQFIGESVLISLIAFLLTLVVSSLLLSSFNQLAGKTISQGVFDTPPYILLLFLTAIGIGLLAGIYPALILSSFKPTTVLKGRFSTGTKGTFLRKSLVISQFTISIALIIGTIVVYSQMNYMGNLDLGFKKDQILVVDTNSDKNRDALKQAISDLSNIKNVSLSSSVPGTGNPSAYSEIENIKGDLQVANLDLYFVDFDYISLFDIQLVAGRPFSREFKTDNTQAMVLNEAAVKMFGYSSPEQAIGKRFKQWGREGKIIGVIKDFHFQSLKNPIKPLSMRIEADRHDYLSINVPSSNLASTIVTVEKEWKKIIPNKPFSYYFLDEFFSRQYKSEEQFGKLFLNFALLAIFLSCLGLLGLASYTTMQRTKEIGIRKVMGASVSSILNLLSRDFLKLVAISFFVATPVSWYFMQKWLMDFAYRTNIGWWVFVVAGVIAILIALITISFQSIKAARSNPIKSLKTE</sequence>
<reference evidence="9" key="1">
    <citation type="submission" date="2022-05" db="EMBL/GenBank/DDBJ databases">
        <authorList>
            <person name="Park J.-S."/>
        </authorList>
    </citation>
    <scope>NUCLEOTIDE SEQUENCE</scope>
    <source>
        <strain evidence="9">2012CJ34-3</strain>
    </source>
</reference>
<organism evidence="9 10">
    <name type="scientific">Jejuia spongiicola</name>
    <dbReference type="NCBI Taxonomy" id="2942207"/>
    <lineage>
        <taxon>Bacteria</taxon>
        <taxon>Pseudomonadati</taxon>
        <taxon>Bacteroidota</taxon>
        <taxon>Flavobacteriia</taxon>
        <taxon>Flavobacteriales</taxon>
        <taxon>Flavobacteriaceae</taxon>
        <taxon>Jejuia</taxon>
    </lineage>
</organism>
<dbReference type="PROSITE" id="PS51257">
    <property type="entry name" value="PROKAR_LIPOPROTEIN"/>
    <property type="match status" value="1"/>
</dbReference>
<evidence type="ECO:0000259" key="7">
    <source>
        <dbReference type="Pfam" id="PF02687"/>
    </source>
</evidence>
<feature type="domain" description="MacB-like periplasmic core" evidence="8">
    <location>
        <begin position="432"/>
        <end position="594"/>
    </location>
</feature>
<keyword evidence="2" id="KW-1003">Cell membrane</keyword>
<keyword evidence="3 6" id="KW-0812">Transmembrane</keyword>
<dbReference type="InterPro" id="IPR025857">
    <property type="entry name" value="MacB_PCD"/>
</dbReference>
<evidence type="ECO:0000256" key="5">
    <source>
        <dbReference type="ARBA" id="ARBA00023136"/>
    </source>
</evidence>
<feature type="transmembrane region" description="Helical" evidence="6">
    <location>
        <begin position="338"/>
        <end position="357"/>
    </location>
</feature>
<feature type="transmembrane region" description="Helical" evidence="6">
    <location>
        <begin position="377"/>
        <end position="400"/>
    </location>
</feature>
<evidence type="ECO:0000313" key="9">
    <source>
        <dbReference type="EMBL" id="MCL6295443.1"/>
    </source>
</evidence>
<feature type="domain" description="ABC3 transporter permease C-terminal" evidence="7">
    <location>
        <begin position="673"/>
        <end position="785"/>
    </location>
</feature>
<feature type="domain" description="MacB-like periplasmic core" evidence="8">
    <location>
        <begin position="20"/>
        <end position="237"/>
    </location>
</feature>
<comment type="subcellular location">
    <subcellularLocation>
        <location evidence="1">Cell membrane</location>
        <topology evidence="1">Multi-pass membrane protein</topology>
    </subcellularLocation>
</comment>
<accession>A0ABT0QFR0</accession>
<dbReference type="InterPro" id="IPR003838">
    <property type="entry name" value="ABC3_permease_C"/>
</dbReference>
<keyword evidence="10" id="KW-1185">Reference proteome</keyword>